<dbReference type="EMBL" id="JABMIG020000108">
    <property type="protein sequence ID" value="KAL3791898.1"/>
    <property type="molecule type" value="Genomic_DNA"/>
</dbReference>
<accession>A0ABD3PVH8</accession>
<evidence type="ECO:0000256" key="1">
    <source>
        <dbReference type="SAM" id="MobiDB-lite"/>
    </source>
</evidence>
<feature type="compositionally biased region" description="Basic and acidic residues" evidence="1">
    <location>
        <begin position="127"/>
        <end position="146"/>
    </location>
</feature>
<comment type="caution">
    <text evidence="2">The sequence shown here is derived from an EMBL/GenBank/DDBJ whole genome shotgun (WGS) entry which is preliminary data.</text>
</comment>
<keyword evidence="3" id="KW-1185">Reference proteome</keyword>
<proteinExistence type="predicted"/>
<feature type="region of interest" description="Disordered" evidence="1">
    <location>
        <begin position="127"/>
        <end position="153"/>
    </location>
</feature>
<protein>
    <submittedName>
        <fullName evidence="2">Uncharacterized protein</fullName>
    </submittedName>
</protein>
<gene>
    <name evidence="2" type="ORF">HJC23_010758</name>
</gene>
<name>A0ABD3PVH8_9STRA</name>
<evidence type="ECO:0000313" key="2">
    <source>
        <dbReference type="EMBL" id="KAL3791898.1"/>
    </source>
</evidence>
<evidence type="ECO:0000313" key="3">
    <source>
        <dbReference type="Proteomes" id="UP001516023"/>
    </source>
</evidence>
<sequence length="319" mass="36257">MVTIKTYTPEERDQRRRRTSIVLDSPAVNDNENLDFNESWFEDLRAEGIDIDEFLKDVIPPSAETSGDASRDSSNIFRRMSKQQQAQLFRRISSSSTSRESVKQRLSSFFGQSYEFHPVTGEAMLRSPEEMEEKNWQREREEDSRYFDPQATSSERRVRNKQWAIDMALRRVAEAGFEPEVKKEETVDYQTSDSIIETNLPPPPPIQTIPPVEEFNLDSTAKTSLGPRNVGIFPPPLPHNISDVIPKLSRFDLVGISDGETVTDTLGDAWRTCDSTTMIVACMNSDSEKCAFYLRCPRSASLVRCPRCNIVSPVSISSK</sequence>
<organism evidence="2 3">
    <name type="scientific">Cyclotella cryptica</name>
    <dbReference type="NCBI Taxonomy" id="29204"/>
    <lineage>
        <taxon>Eukaryota</taxon>
        <taxon>Sar</taxon>
        <taxon>Stramenopiles</taxon>
        <taxon>Ochrophyta</taxon>
        <taxon>Bacillariophyta</taxon>
        <taxon>Coscinodiscophyceae</taxon>
        <taxon>Thalassiosirophycidae</taxon>
        <taxon>Stephanodiscales</taxon>
        <taxon>Stephanodiscaceae</taxon>
        <taxon>Cyclotella</taxon>
    </lineage>
</organism>
<reference evidence="2 3" key="1">
    <citation type="journal article" date="2020" name="G3 (Bethesda)">
        <title>Improved Reference Genome for Cyclotella cryptica CCMP332, a Model for Cell Wall Morphogenesis, Salinity Adaptation, and Lipid Production in Diatoms (Bacillariophyta).</title>
        <authorList>
            <person name="Roberts W.R."/>
            <person name="Downey K.M."/>
            <person name="Ruck E.C."/>
            <person name="Traller J.C."/>
            <person name="Alverson A.J."/>
        </authorList>
    </citation>
    <scope>NUCLEOTIDE SEQUENCE [LARGE SCALE GENOMIC DNA]</scope>
    <source>
        <strain evidence="2 3">CCMP332</strain>
    </source>
</reference>
<dbReference type="Proteomes" id="UP001516023">
    <property type="component" value="Unassembled WGS sequence"/>
</dbReference>
<dbReference type="AlphaFoldDB" id="A0ABD3PVH8"/>